<organism evidence="2 3">
    <name type="scientific">Paenibacillus taihuensis</name>
    <dbReference type="NCBI Taxonomy" id="1156355"/>
    <lineage>
        <taxon>Bacteria</taxon>
        <taxon>Bacillati</taxon>
        <taxon>Bacillota</taxon>
        <taxon>Bacilli</taxon>
        <taxon>Bacillales</taxon>
        <taxon>Paenibacillaceae</taxon>
        <taxon>Paenibacillus</taxon>
    </lineage>
</organism>
<protein>
    <submittedName>
        <fullName evidence="2">Uncharacterized protein</fullName>
    </submittedName>
</protein>
<accession>A0A3D9PWV3</accession>
<dbReference type="AlphaFoldDB" id="A0A3D9PWV3"/>
<dbReference type="RefSeq" id="WP_116192899.1">
    <property type="nucleotide sequence ID" value="NZ_QTTN01000081.1"/>
</dbReference>
<dbReference type="EMBL" id="QTTN01000081">
    <property type="protein sequence ID" value="REE54712.1"/>
    <property type="molecule type" value="Genomic_DNA"/>
</dbReference>
<dbReference type="Proteomes" id="UP000256304">
    <property type="component" value="Unassembled WGS sequence"/>
</dbReference>
<proteinExistence type="predicted"/>
<name>A0A3D9PWV3_9BACL</name>
<comment type="caution">
    <text evidence="2">The sequence shown here is derived from an EMBL/GenBank/DDBJ whole genome shotgun (WGS) entry which is preliminary data.</text>
</comment>
<evidence type="ECO:0000256" key="1">
    <source>
        <dbReference type="SAM" id="MobiDB-lite"/>
    </source>
</evidence>
<evidence type="ECO:0000313" key="3">
    <source>
        <dbReference type="Proteomes" id="UP000256304"/>
    </source>
</evidence>
<gene>
    <name evidence="2" type="ORF">A8990_1812</name>
</gene>
<keyword evidence="3" id="KW-1185">Reference proteome</keyword>
<evidence type="ECO:0000313" key="2">
    <source>
        <dbReference type="EMBL" id="REE54712.1"/>
    </source>
</evidence>
<sequence>MELTREELNEFGRQAAEKARSEAQAAGLPFSYGQKGRVFREYPDGRKFEVLRSKRKFSVRGNC</sequence>
<feature type="region of interest" description="Disordered" evidence="1">
    <location>
        <begin position="1"/>
        <end position="24"/>
    </location>
</feature>
<dbReference type="OrthoDB" id="2650223at2"/>
<feature type="compositionally biased region" description="Basic and acidic residues" evidence="1">
    <location>
        <begin position="1"/>
        <end position="21"/>
    </location>
</feature>
<reference evidence="2 3" key="1">
    <citation type="submission" date="2018-08" db="EMBL/GenBank/DDBJ databases">
        <title>Genomic Encyclopedia of Type Strains, Phase III (KMG-III): the genomes of soil and plant-associated and newly described type strains.</title>
        <authorList>
            <person name="Whitman W."/>
        </authorList>
    </citation>
    <scope>NUCLEOTIDE SEQUENCE [LARGE SCALE GENOMIC DNA]</scope>
    <source>
        <strain evidence="2 3">CGMCC 1.10966</strain>
    </source>
</reference>